<dbReference type="Proteomes" id="UP000240042">
    <property type="component" value="Unassembled WGS sequence"/>
</dbReference>
<dbReference type="Pfam" id="PF01370">
    <property type="entry name" value="Epimerase"/>
    <property type="match status" value="1"/>
</dbReference>
<dbReference type="Gene3D" id="3.40.50.720">
    <property type="entry name" value="NAD(P)-binding Rossmann-like Domain"/>
    <property type="match status" value="1"/>
</dbReference>
<keyword evidence="3" id="KW-0520">NAD</keyword>
<name>A0A1I1EYI6_BREAD</name>
<dbReference type="GO" id="GO:0048040">
    <property type="term" value="F:UDP-glucuronate decarboxylase activity"/>
    <property type="evidence" value="ECO:0007669"/>
    <property type="project" value="TreeGrafter"/>
</dbReference>
<dbReference type="GO" id="GO:0070403">
    <property type="term" value="F:NAD+ binding"/>
    <property type="evidence" value="ECO:0007669"/>
    <property type="project" value="InterPro"/>
</dbReference>
<dbReference type="GO" id="GO:0042732">
    <property type="term" value="P:D-xylose metabolic process"/>
    <property type="evidence" value="ECO:0007669"/>
    <property type="project" value="InterPro"/>
</dbReference>
<keyword evidence="5" id="KW-1133">Transmembrane helix</keyword>
<dbReference type="PANTHER" id="PTHR43078">
    <property type="entry name" value="UDP-GLUCURONIC ACID DECARBOXYLASE-RELATED"/>
    <property type="match status" value="1"/>
</dbReference>
<dbReference type="InterPro" id="IPR001509">
    <property type="entry name" value="Epimerase_deHydtase"/>
</dbReference>
<evidence type="ECO:0000256" key="2">
    <source>
        <dbReference type="ARBA" id="ARBA00022793"/>
    </source>
</evidence>
<gene>
    <name evidence="7" type="ORF">SAMN02745150_01328</name>
</gene>
<keyword evidence="4" id="KW-0456">Lyase</keyword>
<dbReference type="InterPro" id="IPR044516">
    <property type="entry name" value="UXS-like"/>
</dbReference>
<evidence type="ECO:0000256" key="3">
    <source>
        <dbReference type="ARBA" id="ARBA00023027"/>
    </source>
</evidence>
<dbReference type="AlphaFoldDB" id="A0A1I1EYI6"/>
<accession>A0A1I1EYI6</accession>
<dbReference type="SUPFAM" id="SSF51735">
    <property type="entry name" value="NAD(P)-binding Rossmann-fold domains"/>
    <property type="match status" value="1"/>
</dbReference>
<dbReference type="InterPro" id="IPR036291">
    <property type="entry name" value="NAD(P)-bd_dom_sf"/>
</dbReference>
<proteinExistence type="predicted"/>
<dbReference type="PANTHER" id="PTHR43078:SF6">
    <property type="entry name" value="UDP-GLUCURONIC ACID DECARBOXYLASE 1"/>
    <property type="match status" value="1"/>
</dbReference>
<organism evidence="7 8">
    <name type="scientific">Brevinema andersonii</name>
    <dbReference type="NCBI Taxonomy" id="34097"/>
    <lineage>
        <taxon>Bacteria</taxon>
        <taxon>Pseudomonadati</taxon>
        <taxon>Spirochaetota</taxon>
        <taxon>Spirochaetia</taxon>
        <taxon>Brevinematales</taxon>
        <taxon>Brevinemataceae</taxon>
        <taxon>Brevinema</taxon>
    </lineage>
</organism>
<feature type="transmembrane region" description="Helical" evidence="5">
    <location>
        <begin position="28"/>
        <end position="47"/>
    </location>
</feature>
<sequence length="363" mass="42083">MKRIVQNDLDRIYNALTSEEKSKFADSIILLTGCAGFLGFYFLHFLARFCEELGISKIIGLDNFISGYPQWITELEKQKNILFYDFNVITDDIREIPEADKAIFVFHMASIASPAFYRAYPIETLDANIWGLRNLLEFYKDLPIKGFLFFSTSEIYGDPDPKMIPTSEDYRGNVACIGPRACYDESKRVGETICYLFAEKYNMPVTLVRPFNNYGPGMKLNDKRVPADFAKAVLENRDIIMFSDGTPTRTFCYISDAITGYLKALLYNRFYVFNIGIDEPEISIYRLAQFYQKTGQEIFGYTGKLKFETSKDINYLKDNPNRRCPDITRARNLLGYNPQVHIEDGVCYFLEYIKESIKEELEW</sequence>
<evidence type="ECO:0000256" key="5">
    <source>
        <dbReference type="SAM" id="Phobius"/>
    </source>
</evidence>
<comment type="cofactor">
    <cofactor evidence="1">
        <name>NAD(+)</name>
        <dbReference type="ChEBI" id="CHEBI:57540"/>
    </cofactor>
</comment>
<evidence type="ECO:0000313" key="8">
    <source>
        <dbReference type="Proteomes" id="UP000240042"/>
    </source>
</evidence>
<keyword evidence="8" id="KW-1185">Reference proteome</keyword>
<evidence type="ECO:0000259" key="6">
    <source>
        <dbReference type="Pfam" id="PF01370"/>
    </source>
</evidence>
<keyword evidence="2" id="KW-0210">Decarboxylase</keyword>
<dbReference type="GO" id="GO:0005737">
    <property type="term" value="C:cytoplasm"/>
    <property type="evidence" value="ECO:0007669"/>
    <property type="project" value="TreeGrafter"/>
</dbReference>
<feature type="domain" description="NAD-dependent epimerase/dehydratase" evidence="6">
    <location>
        <begin position="29"/>
        <end position="276"/>
    </location>
</feature>
<protein>
    <submittedName>
        <fullName evidence="7">UDP-glucuronate decarboxylase</fullName>
    </submittedName>
</protein>
<evidence type="ECO:0000313" key="7">
    <source>
        <dbReference type="EMBL" id="SFB92134.1"/>
    </source>
</evidence>
<dbReference type="STRING" id="34097.SAMN02745150_01328"/>
<reference evidence="8" key="1">
    <citation type="submission" date="2016-10" db="EMBL/GenBank/DDBJ databases">
        <authorList>
            <person name="Varghese N."/>
            <person name="Submissions S."/>
        </authorList>
    </citation>
    <scope>NUCLEOTIDE SEQUENCE [LARGE SCALE GENOMIC DNA]</scope>
    <source>
        <strain evidence="8">ATCC 43811</strain>
    </source>
</reference>
<dbReference type="EMBL" id="FOKY01000021">
    <property type="protein sequence ID" value="SFB92134.1"/>
    <property type="molecule type" value="Genomic_DNA"/>
</dbReference>
<evidence type="ECO:0000256" key="4">
    <source>
        <dbReference type="ARBA" id="ARBA00023239"/>
    </source>
</evidence>
<keyword evidence="5" id="KW-0472">Membrane</keyword>
<evidence type="ECO:0000256" key="1">
    <source>
        <dbReference type="ARBA" id="ARBA00001911"/>
    </source>
</evidence>
<keyword evidence="5" id="KW-0812">Transmembrane</keyword>